<accession>A0A6J1SF97</accession>
<dbReference type="InterPro" id="IPR009003">
    <property type="entry name" value="Peptidase_S1_PA"/>
</dbReference>
<evidence type="ECO:0000256" key="3">
    <source>
        <dbReference type="ARBA" id="ARBA00022825"/>
    </source>
</evidence>
<keyword evidence="7" id="KW-1185">Reference proteome</keyword>
<dbReference type="AlphaFoldDB" id="A0A6J1SF97"/>
<dbReference type="PANTHER" id="PTHR24276:SF91">
    <property type="entry name" value="AT26814P-RELATED"/>
    <property type="match status" value="1"/>
</dbReference>
<dbReference type="InterPro" id="IPR043504">
    <property type="entry name" value="Peptidase_S1_PA_chymotrypsin"/>
</dbReference>
<dbReference type="FunFam" id="2.40.10.10:FF:000068">
    <property type="entry name" value="transmembrane protease serine 2"/>
    <property type="match status" value="1"/>
</dbReference>
<evidence type="ECO:0000256" key="2">
    <source>
        <dbReference type="ARBA" id="ARBA00022801"/>
    </source>
</evidence>
<dbReference type="FunFam" id="2.40.10.10:FF:000002">
    <property type="entry name" value="Transmembrane protease serine"/>
    <property type="match status" value="1"/>
</dbReference>
<gene>
    <name evidence="8" type="primary">LOC113206204</name>
</gene>
<dbReference type="InterPro" id="IPR001254">
    <property type="entry name" value="Trypsin_dom"/>
</dbReference>
<keyword evidence="1" id="KW-0645">Protease</keyword>
<dbReference type="InterPro" id="IPR033116">
    <property type="entry name" value="TRYPSIN_SER"/>
</dbReference>
<dbReference type="RefSeq" id="XP_026278000.1">
    <property type="nucleotide sequence ID" value="XM_026422215.2"/>
</dbReference>
<dbReference type="InterPro" id="IPR001314">
    <property type="entry name" value="Peptidase_S1A"/>
</dbReference>
<dbReference type="SUPFAM" id="SSF50494">
    <property type="entry name" value="Trypsin-like serine proteases"/>
    <property type="match status" value="1"/>
</dbReference>
<evidence type="ECO:0000256" key="4">
    <source>
        <dbReference type="ARBA" id="ARBA00023157"/>
    </source>
</evidence>
<evidence type="ECO:0000256" key="5">
    <source>
        <dbReference type="ARBA" id="ARBA00024195"/>
    </source>
</evidence>
<dbReference type="CDD" id="cd00190">
    <property type="entry name" value="Tryp_SPc"/>
    <property type="match status" value="1"/>
</dbReference>
<protein>
    <submittedName>
        <fullName evidence="8">Trypsin-1-like isoform X1</fullName>
    </submittedName>
</protein>
<dbReference type="SMART" id="SM00020">
    <property type="entry name" value="Tryp_SPc"/>
    <property type="match status" value="1"/>
</dbReference>
<keyword evidence="2" id="KW-0378">Hydrolase</keyword>
<dbReference type="GeneID" id="113206204"/>
<sequence>MRSRQEGSIFCRARWGAVVQGGRCWPRWRSRLLVQLSPWLAHLVLFAATAAEADSTTTVAIGMRIVNGDDVDIVDYPYQVSIEKSGRHSCGGAIISKNWVISARHCFPGSNSEKAMDFRVRAGSTLRQFGGSLHPVDRILVHPGPAGYDYDISVLHVTKPFEFSQTVQQGELPPQVDGPVPARRRVQVTGYGALQEHSRLSKRLLKADLTTWDRKNCSDLYEEKAKQKITDRMICAGNPLQDACQGDSGGPLSTGPRKLVGVVSFGMGCGKPGFPGVYTNLAHKDIRSFIKDNTGI</sequence>
<reference evidence="8" key="1">
    <citation type="submission" date="2025-08" db="UniProtKB">
        <authorList>
            <consortium name="RefSeq"/>
        </authorList>
    </citation>
    <scope>IDENTIFICATION</scope>
    <source>
        <tissue evidence="8">Whole organism</tissue>
    </source>
</reference>
<dbReference type="PRINTS" id="PR00722">
    <property type="entry name" value="CHYMOTRYPSIN"/>
</dbReference>
<dbReference type="Gene3D" id="2.40.10.10">
    <property type="entry name" value="Trypsin-like serine proteases"/>
    <property type="match status" value="1"/>
</dbReference>
<dbReference type="Pfam" id="PF00089">
    <property type="entry name" value="Trypsin"/>
    <property type="match status" value="1"/>
</dbReference>
<evidence type="ECO:0000313" key="7">
    <source>
        <dbReference type="Proteomes" id="UP000504606"/>
    </source>
</evidence>
<dbReference type="InterPro" id="IPR050430">
    <property type="entry name" value="Peptidase_S1"/>
</dbReference>
<keyword evidence="3" id="KW-0720">Serine protease</keyword>
<proteinExistence type="inferred from homology"/>
<feature type="domain" description="Peptidase S1" evidence="6">
    <location>
        <begin position="65"/>
        <end position="295"/>
    </location>
</feature>
<evidence type="ECO:0000256" key="1">
    <source>
        <dbReference type="ARBA" id="ARBA00022670"/>
    </source>
</evidence>
<name>A0A6J1SF97_FRAOC</name>
<evidence type="ECO:0000313" key="8">
    <source>
        <dbReference type="RefSeq" id="XP_026278000.1"/>
    </source>
</evidence>
<dbReference type="PROSITE" id="PS00135">
    <property type="entry name" value="TRYPSIN_SER"/>
    <property type="match status" value="1"/>
</dbReference>
<dbReference type="Proteomes" id="UP000504606">
    <property type="component" value="Unplaced"/>
</dbReference>
<organism evidence="7 8">
    <name type="scientific">Frankliniella occidentalis</name>
    <name type="common">Western flower thrips</name>
    <name type="synonym">Euthrips occidentalis</name>
    <dbReference type="NCBI Taxonomy" id="133901"/>
    <lineage>
        <taxon>Eukaryota</taxon>
        <taxon>Metazoa</taxon>
        <taxon>Ecdysozoa</taxon>
        <taxon>Arthropoda</taxon>
        <taxon>Hexapoda</taxon>
        <taxon>Insecta</taxon>
        <taxon>Pterygota</taxon>
        <taxon>Neoptera</taxon>
        <taxon>Paraneoptera</taxon>
        <taxon>Thysanoptera</taxon>
        <taxon>Terebrantia</taxon>
        <taxon>Thripoidea</taxon>
        <taxon>Thripidae</taxon>
        <taxon>Frankliniella</taxon>
    </lineage>
</organism>
<dbReference type="KEGG" id="foc:113206204"/>
<comment type="similarity">
    <text evidence="5">Belongs to the peptidase S1 family. CLIP subfamily.</text>
</comment>
<dbReference type="PANTHER" id="PTHR24276">
    <property type="entry name" value="POLYSERASE-RELATED"/>
    <property type="match status" value="1"/>
</dbReference>
<dbReference type="PROSITE" id="PS50240">
    <property type="entry name" value="TRYPSIN_DOM"/>
    <property type="match status" value="1"/>
</dbReference>
<evidence type="ECO:0000259" key="6">
    <source>
        <dbReference type="PROSITE" id="PS50240"/>
    </source>
</evidence>
<dbReference type="GO" id="GO:0004252">
    <property type="term" value="F:serine-type endopeptidase activity"/>
    <property type="evidence" value="ECO:0007669"/>
    <property type="project" value="InterPro"/>
</dbReference>
<keyword evidence="4" id="KW-1015">Disulfide bond</keyword>
<dbReference type="GO" id="GO:0006508">
    <property type="term" value="P:proteolysis"/>
    <property type="evidence" value="ECO:0007669"/>
    <property type="project" value="UniProtKB-KW"/>
</dbReference>
<dbReference type="OrthoDB" id="10059102at2759"/>